<feature type="compositionally biased region" description="Low complexity" evidence="1">
    <location>
        <begin position="79"/>
        <end position="91"/>
    </location>
</feature>
<feature type="non-terminal residue" evidence="3">
    <location>
        <position position="1"/>
    </location>
</feature>
<proteinExistence type="predicted"/>
<feature type="non-terminal residue" evidence="3">
    <location>
        <position position="126"/>
    </location>
</feature>
<feature type="region of interest" description="Disordered" evidence="1">
    <location>
        <begin position="1"/>
        <end position="91"/>
    </location>
</feature>
<keyword evidence="2" id="KW-0472">Membrane</keyword>
<protein>
    <submittedName>
        <fullName evidence="3">Uncharacterized protein</fullName>
    </submittedName>
</protein>
<name>A0A6G3QUH5_9ACTN</name>
<reference evidence="3" key="1">
    <citation type="submission" date="2020-01" db="EMBL/GenBank/DDBJ databases">
        <title>Insect and environment-associated Actinomycetes.</title>
        <authorList>
            <person name="Currrie C."/>
            <person name="Chevrette M."/>
            <person name="Carlson C."/>
            <person name="Stubbendieck R."/>
            <person name="Wendt-Pienkowski E."/>
        </authorList>
    </citation>
    <scope>NUCLEOTIDE SEQUENCE</scope>
    <source>
        <strain evidence="3">SID14436</strain>
    </source>
</reference>
<gene>
    <name evidence="3" type="ORF">G3I53_12685</name>
</gene>
<evidence type="ECO:0000256" key="2">
    <source>
        <dbReference type="SAM" id="Phobius"/>
    </source>
</evidence>
<keyword evidence="2" id="KW-0812">Transmembrane</keyword>
<dbReference type="EMBL" id="JAAGMD010000363">
    <property type="protein sequence ID" value="NEA86874.1"/>
    <property type="molecule type" value="Genomic_DNA"/>
</dbReference>
<accession>A0A6G3QUH5</accession>
<organism evidence="3">
    <name type="scientific">Streptomyces sp. SID14436</name>
    <dbReference type="NCBI Taxonomy" id="2706070"/>
    <lineage>
        <taxon>Bacteria</taxon>
        <taxon>Bacillati</taxon>
        <taxon>Actinomycetota</taxon>
        <taxon>Actinomycetes</taxon>
        <taxon>Kitasatosporales</taxon>
        <taxon>Streptomycetaceae</taxon>
        <taxon>Streptomyces</taxon>
    </lineage>
</organism>
<evidence type="ECO:0000313" key="3">
    <source>
        <dbReference type="EMBL" id="NEA86874.1"/>
    </source>
</evidence>
<keyword evidence="2" id="KW-1133">Transmembrane helix</keyword>
<feature type="transmembrane region" description="Helical" evidence="2">
    <location>
        <begin position="99"/>
        <end position="119"/>
    </location>
</feature>
<sequence length="126" mass="12569">PAAPVPEPADDAHDSGSPESADGAPNSRAPEPTGSAPNSRAPEPTGSSHDSRTPAPTPRTAPPPPTPDPSAGVPALVSGPRRPGAARPGVRPWYRRKRVAVVGAVACAVLTTVGTLAALPDGRRAS</sequence>
<feature type="compositionally biased region" description="Pro residues" evidence="1">
    <location>
        <begin position="55"/>
        <end position="68"/>
    </location>
</feature>
<evidence type="ECO:0000256" key="1">
    <source>
        <dbReference type="SAM" id="MobiDB-lite"/>
    </source>
</evidence>
<dbReference type="AlphaFoldDB" id="A0A6G3QUH5"/>
<comment type="caution">
    <text evidence="3">The sequence shown here is derived from an EMBL/GenBank/DDBJ whole genome shotgun (WGS) entry which is preliminary data.</text>
</comment>